<evidence type="ECO:0000256" key="1">
    <source>
        <dbReference type="SAM" id="Phobius"/>
    </source>
</evidence>
<gene>
    <name evidence="2" type="ORF">DWU99_14645</name>
</gene>
<reference evidence="2 3" key="1">
    <citation type="submission" date="2018-07" db="EMBL/GenBank/DDBJ databases">
        <title>Dyella monticola sp. nov. and Dyella psychrodurans sp. nov. isolated from monsoon evergreen broad-leaved forest soil of Dinghu Mountain, China.</title>
        <authorList>
            <person name="Gao Z."/>
            <person name="Qiu L."/>
        </authorList>
    </citation>
    <scope>NUCLEOTIDE SEQUENCE [LARGE SCALE GENOMIC DNA]</scope>
    <source>
        <strain evidence="2 3">4MSK11</strain>
    </source>
</reference>
<feature type="transmembrane region" description="Helical" evidence="1">
    <location>
        <begin position="297"/>
        <end position="314"/>
    </location>
</feature>
<keyword evidence="3" id="KW-1185">Reference proteome</keyword>
<keyword evidence="1" id="KW-0472">Membrane</keyword>
<dbReference type="EMBL" id="QRBF01000005">
    <property type="protein sequence ID" value="RDS82629.1"/>
    <property type="molecule type" value="Genomic_DNA"/>
</dbReference>
<sequence>MTVATIGETKPARLTRSSIRAPGLILATITALVVLFFGLKKPTNNWDIVGYVAVALNADGYRGADLNKATYDSVRSEVSASTFDQLTQGEYRETVYRDPSSLAQQLPFYRIRVVYVGLIRTVHAMGWDYPTSTYIVSAVSAALSVLLLALLARRTGAPVAAVPLVVAFAGFVDIARLSTPDAMACFFSLLTIYALIRRSMWVLVIAALLPLVRTDLLLLSLLVLGHTYVFGQRKYALASAVVACVVYGLVERMNGAYGWLTLFNTSLIHKTAYPATLVPSHAIGDYLRPYAFMAYDFAMHPHFVIYSLALWFLMRGGTRTLPADKRLLGAVFVIPMAFVAAHLLLFPADTYRFFVFAASLVAIGLIGQMKLAAR</sequence>
<keyword evidence="1" id="KW-0812">Transmembrane</keyword>
<proteinExistence type="predicted"/>
<keyword evidence="1" id="KW-1133">Transmembrane helix</keyword>
<feature type="transmembrane region" description="Helical" evidence="1">
    <location>
        <begin position="21"/>
        <end position="39"/>
    </location>
</feature>
<feature type="transmembrane region" description="Helical" evidence="1">
    <location>
        <begin position="351"/>
        <end position="373"/>
    </location>
</feature>
<name>A0A370X2K6_9GAMM</name>
<evidence type="ECO:0000313" key="3">
    <source>
        <dbReference type="Proteomes" id="UP000255334"/>
    </source>
</evidence>
<feature type="transmembrane region" description="Helical" evidence="1">
    <location>
        <begin position="134"/>
        <end position="152"/>
    </location>
</feature>
<organism evidence="2 3">
    <name type="scientific">Dyella psychrodurans</name>
    <dbReference type="NCBI Taxonomy" id="1927960"/>
    <lineage>
        <taxon>Bacteria</taxon>
        <taxon>Pseudomonadati</taxon>
        <taxon>Pseudomonadota</taxon>
        <taxon>Gammaproteobacteria</taxon>
        <taxon>Lysobacterales</taxon>
        <taxon>Rhodanobacteraceae</taxon>
        <taxon>Dyella</taxon>
    </lineage>
</organism>
<evidence type="ECO:0000313" key="2">
    <source>
        <dbReference type="EMBL" id="RDS82629.1"/>
    </source>
</evidence>
<feature type="transmembrane region" description="Helical" evidence="1">
    <location>
        <begin position="199"/>
        <end position="223"/>
    </location>
</feature>
<dbReference type="RefSeq" id="WP_115478805.1">
    <property type="nucleotide sequence ID" value="NZ_QRBF01000005.1"/>
</dbReference>
<dbReference type="Proteomes" id="UP000255334">
    <property type="component" value="Unassembled WGS sequence"/>
</dbReference>
<feature type="transmembrane region" description="Helical" evidence="1">
    <location>
        <begin position="159"/>
        <end position="179"/>
    </location>
</feature>
<comment type="caution">
    <text evidence="2">The sequence shown here is derived from an EMBL/GenBank/DDBJ whole genome shotgun (WGS) entry which is preliminary data.</text>
</comment>
<protein>
    <recommendedName>
        <fullName evidence="4">Glycosyltransferase RgtA/B/C/D-like domain-containing protein</fullName>
    </recommendedName>
</protein>
<dbReference type="OrthoDB" id="8557899at2"/>
<accession>A0A370X2K6</accession>
<feature type="transmembrane region" description="Helical" evidence="1">
    <location>
        <begin position="235"/>
        <end position="250"/>
    </location>
</feature>
<evidence type="ECO:0008006" key="4">
    <source>
        <dbReference type="Google" id="ProtNLM"/>
    </source>
</evidence>
<feature type="transmembrane region" description="Helical" evidence="1">
    <location>
        <begin position="326"/>
        <end position="345"/>
    </location>
</feature>
<dbReference type="AlphaFoldDB" id="A0A370X2K6"/>